<dbReference type="Pfam" id="PF11042">
    <property type="entry name" value="DUF2750"/>
    <property type="match status" value="1"/>
</dbReference>
<dbReference type="Proteomes" id="UP000316093">
    <property type="component" value="Chromosome"/>
</dbReference>
<dbReference type="OrthoDB" id="2936081at2"/>
<dbReference type="RefSeq" id="WP_139978567.1">
    <property type="nucleotide sequence ID" value="NZ_CP041046.1"/>
</dbReference>
<reference evidence="1 2" key="1">
    <citation type="submission" date="2019-06" db="EMBL/GenBank/DDBJ databases">
        <title>A complete genome sequence for Luteibacter pinisoli MAH-14.</title>
        <authorList>
            <person name="Baltrus D.A."/>
        </authorList>
    </citation>
    <scope>NUCLEOTIDE SEQUENCE [LARGE SCALE GENOMIC DNA]</scope>
    <source>
        <strain evidence="1 2">MAH-14</strain>
    </source>
</reference>
<protein>
    <submittedName>
        <fullName evidence="1">DUF2750 domain-containing protein</fullName>
    </submittedName>
</protein>
<dbReference type="EMBL" id="CP041046">
    <property type="protein sequence ID" value="QDE37768.1"/>
    <property type="molecule type" value="Genomic_DNA"/>
</dbReference>
<gene>
    <name evidence="1" type="ORF">FIV34_00425</name>
</gene>
<keyword evidence="2" id="KW-1185">Reference proteome</keyword>
<dbReference type="InterPro" id="IPR021284">
    <property type="entry name" value="DUF2750"/>
</dbReference>
<dbReference type="KEGG" id="lpy:FIV34_00425"/>
<accession>A0A4Y5YZK8</accession>
<organism evidence="1 2">
    <name type="scientific">Luteibacter pinisoli</name>
    <dbReference type="NCBI Taxonomy" id="2589080"/>
    <lineage>
        <taxon>Bacteria</taxon>
        <taxon>Pseudomonadati</taxon>
        <taxon>Pseudomonadota</taxon>
        <taxon>Gammaproteobacteria</taxon>
        <taxon>Lysobacterales</taxon>
        <taxon>Rhodanobacteraceae</taxon>
        <taxon>Luteibacter</taxon>
    </lineage>
</organism>
<evidence type="ECO:0000313" key="1">
    <source>
        <dbReference type="EMBL" id="QDE37768.1"/>
    </source>
</evidence>
<sequence>MKEIEAVSKLSREARVEHFIKRVVGHEELWGIQRDGWVLAGNGSGLEVFQVWPHEEYARLCCVGEWEDCEPAAISMDDFMNTFVPDFDEKRIVVGVFYTPTDNGVLMPPYELAQQLQAHEDEWY</sequence>
<evidence type="ECO:0000313" key="2">
    <source>
        <dbReference type="Proteomes" id="UP000316093"/>
    </source>
</evidence>
<dbReference type="AlphaFoldDB" id="A0A4Y5YZK8"/>
<name>A0A4Y5YZK8_9GAMM</name>
<proteinExistence type="predicted"/>